<evidence type="ECO:0000259" key="4">
    <source>
        <dbReference type="Pfam" id="PF18052"/>
    </source>
</evidence>
<dbReference type="AlphaFoldDB" id="A0AAU9NSE6"/>
<evidence type="ECO:0000313" key="6">
    <source>
        <dbReference type="Proteomes" id="UP001157418"/>
    </source>
</evidence>
<feature type="domain" description="Disease resistance N-terminal" evidence="4">
    <location>
        <begin position="5"/>
        <end position="76"/>
    </location>
</feature>
<evidence type="ECO:0000313" key="5">
    <source>
        <dbReference type="EMBL" id="CAH1440673.1"/>
    </source>
</evidence>
<gene>
    <name evidence="5" type="ORF">LVIROSA_LOCUS26792</name>
</gene>
<evidence type="ECO:0000256" key="3">
    <source>
        <dbReference type="ARBA" id="ARBA00022821"/>
    </source>
</evidence>
<keyword evidence="2" id="KW-0547">Nucleotide-binding</keyword>
<protein>
    <recommendedName>
        <fullName evidence="4">Disease resistance N-terminal domain-containing protein</fullName>
    </recommendedName>
</protein>
<sequence>MKLARSEGIDSQLKKWKKTMSPIQAVLADASQKQIKERVVQLWVNDLQDLAYDIDDVLDDLATEGLRRKLNQETSVNSSTSKVLKLVPNCCTNFTPHNIMYGRKMSSKLDEVTTKLHDLVDQKNDFGLKVNVERSNITEKRLEQNSLVDESKIMGREGDKEALMGKLLGEEECDESVSVVSIVGMAGIHTLIR</sequence>
<accession>A0AAU9NSE6</accession>
<organism evidence="5 6">
    <name type="scientific">Lactuca virosa</name>
    <dbReference type="NCBI Taxonomy" id="75947"/>
    <lineage>
        <taxon>Eukaryota</taxon>
        <taxon>Viridiplantae</taxon>
        <taxon>Streptophyta</taxon>
        <taxon>Embryophyta</taxon>
        <taxon>Tracheophyta</taxon>
        <taxon>Spermatophyta</taxon>
        <taxon>Magnoliopsida</taxon>
        <taxon>eudicotyledons</taxon>
        <taxon>Gunneridae</taxon>
        <taxon>Pentapetalae</taxon>
        <taxon>asterids</taxon>
        <taxon>campanulids</taxon>
        <taxon>Asterales</taxon>
        <taxon>Asteraceae</taxon>
        <taxon>Cichorioideae</taxon>
        <taxon>Cichorieae</taxon>
        <taxon>Lactucinae</taxon>
        <taxon>Lactuca</taxon>
    </lineage>
</organism>
<evidence type="ECO:0000256" key="2">
    <source>
        <dbReference type="ARBA" id="ARBA00022741"/>
    </source>
</evidence>
<dbReference type="Gene3D" id="1.20.5.4130">
    <property type="match status" value="1"/>
</dbReference>
<reference evidence="5 6" key="1">
    <citation type="submission" date="2022-01" db="EMBL/GenBank/DDBJ databases">
        <authorList>
            <person name="Xiong W."/>
            <person name="Schranz E."/>
        </authorList>
    </citation>
    <scope>NUCLEOTIDE SEQUENCE [LARGE SCALE GENOMIC DNA]</scope>
</reference>
<dbReference type="PANTHER" id="PTHR19338:SF73">
    <property type="entry name" value="DISEASE RESISTANCE PROTEIN RGA2-LIKE"/>
    <property type="match status" value="1"/>
</dbReference>
<evidence type="ECO:0000256" key="1">
    <source>
        <dbReference type="ARBA" id="ARBA00022737"/>
    </source>
</evidence>
<dbReference type="Pfam" id="PF18052">
    <property type="entry name" value="Rx_N"/>
    <property type="match status" value="1"/>
</dbReference>
<keyword evidence="1" id="KW-0677">Repeat</keyword>
<keyword evidence="3" id="KW-0611">Plant defense</keyword>
<name>A0AAU9NSE6_9ASTR</name>
<dbReference type="GO" id="GO:0000166">
    <property type="term" value="F:nucleotide binding"/>
    <property type="evidence" value="ECO:0007669"/>
    <property type="project" value="UniProtKB-KW"/>
</dbReference>
<dbReference type="InterPro" id="IPR041118">
    <property type="entry name" value="Rx_N"/>
</dbReference>
<dbReference type="Proteomes" id="UP001157418">
    <property type="component" value="Unassembled WGS sequence"/>
</dbReference>
<dbReference type="PANTHER" id="PTHR19338">
    <property type="entry name" value="TRANSLOCASE OF INNER MITOCHONDRIAL MEMBRANE 13 HOMOLOG"/>
    <property type="match status" value="1"/>
</dbReference>
<proteinExistence type="predicted"/>
<dbReference type="GO" id="GO:0006952">
    <property type="term" value="P:defense response"/>
    <property type="evidence" value="ECO:0007669"/>
    <property type="project" value="UniProtKB-KW"/>
</dbReference>
<keyword evidence="6" id="KW-1185">Reference proteome</keyword>
<dbReference type="EMBL" id="CAKMRJ010005412">
    <property type="protein sequence ID" value="CAH1440673.1"/>
    <property type="molecule type" value="Genomic_DNA"/>
</dbReference>
<comment type="caution">
    <text evidence="5">The sequence shown here is derived from an EMBL/GenBank/DDBJ whole genome shotgun (WGS) entry which is preliminary data.</text>
</comment>